<reference evidence="1 2" key="1">
    <citation type="submission" date="2019-03" db="EMBL/GenBank/DDBJ databases">
        <title>Single cell metagenomics reveals metabolic interactions within the superorganism composed of flagellate Streblomastix strix and complex community of Bacteroidetes bacteria on its surface.</title>
        <authorList>
            <person name="Treitli S.C."/>
            <person name="Kolisko M."/>
            <person name="Husnik F."/>
            <person name="Keeling P."/>
            <person name="Hampl V."/>
        </authorList>
    </citation>
    <scope>NUCLEOTIDE SEQUENCE [LARGE SCALE GENOMIC DNA]</scope>
    <source>
        <strain evidence="1">ST1C</strain>
    </source>
</reference>
<sequence>MFNLNKGRAALPLVGLVNSILLLAEQQKWKVEAQHIPGVMNKEPDSLSRLDRSGDYAINKDILHTALMKLRVEITMDAFATRINRQHRKFCSITKDIWAMARDGLSISWGNQTPLLYPPIPLLLRTIRKVKDDHVRTAVIIAPKWPGQYWYTELLEITVQMIRLGQSEQVLIPGYRMKKKQQSLPPSEMYMFKVSYNRERDCLGYYQKIMVQSKQQYREQQKLGMDNGEDMSQP</sequence>
<protein>
    <submittedName>
        <fullName evidence="1">Uncharacterized protein</fullName>
    </submittedName>
</protein>
<name>A0A5J4WDV9_9EUKA</name>
<comment type="caution">
    <text evidence="1">The sequence shown here is derived from an EMBL/GenBank/DDBJ whole genome shotgun (WGS) entry which is preliminary data.</text>
</comment>
<gene>
    <name evidence="1" type="ORF">EZS28_011957</name>
</gene>
<dbReference type="PANTHER" id="PTHR33050:SF7">
    <property type="entry name" value="RIBONUCLEASE H"/>
    <property type="match status" value="1"/>
</dbReference>
<dbReference type="PANTHER" id="PTHR33050">
    <property type="entry name" value="REVERSE TRANSCRIPTASE DOMAIN-CONTAINING PROTEIN"/>
    <property type="match status" value="1"/>
</dbReference>
<dbReference type="Proteomes" id="UP000324800">
    <property type="component" value="Unassembled WGS sequence"/>
</dbReference>
<dbReference type="AlphaFoldDB" id="A0A5J4WDV9"/>
<evidence type="ECO:0000313" key="2">
    <source>
        <dbReference type="Proteomes" id="UP000324800"/>
    </source>
</evidence>
<accession>A0A5J4WDV9</accession>
<organism evidence="1 2">
    <name type="scientific">Streblomastix strix</name>
    <dbReference type="NCBI Taxonomy" id="222440"/>
    <lineage>
        <taxon>Eukaryota</taxon>
        <taxon>Metamonada</taxon>
        <taxon>Preaxostyla</taxon>
        <taxon>Oxymonadida</taxon>
        <taxon>Streblomastigidae</taxon>
        <taxon>Streblomastix</taxon>
    </lineage>
</organism>
<proteinExistence type="predicted"/>
<dbReference type="EMBL" id="SNRW01002515">
    <property type="protein sequence ID" value="KAA6392519.1"/>
    <property type="molecule type" value="Genomic_DNA"/>
</dbReference>
<dbReference type="InterPro" id="IPR052055">
    <property type="entry name" value="Hepadnavirus_pol/RT"/>
</dbReference>
<evidence type="ECO:0000313" key="1">
    <source>
        <dbReference type="EMBL" id="KAA6392519.1"/>
    </source>
</evidence>